<dbReference type="RefSeq" id="WP_344952559.1">
    <property type="nucleotide sequence ID" value="NZ_BAAAZG010000039.1"/>
</dbReference>
<evidence type="ECO:0000313" key="2">
    <source>
        <dbReference type="EMBL" id="GAA4085694.1"/>
    </source>
</evidence>
<proteinExistence type="predicted"/>
<evidence type="ECO:0000259" key="1">
    <source>
        <dbReference type="Pfam" id="PF00857"/>
    </source>
</evidence>
<accession>A0ABP7WC98</accession>
<dbReference type="EMBL" id="BAAAZG010000039">
    <property type="protein sequence ID" value="GAA4085694.1"/>
    <property type="molecule type" value="Genomic_DNA"/>
</dbReference>
<keyword evidence="3" id="KW-1185">Reference proteome</keyword>
<dbReference type="PANTHER" id="PTHR43559">
    <property type="entry name" value="HYDROLASE YCAC-RELATED"/>
    <property type="match status" value="1"/>
</dbReference>
<organism evidence="2 3">
    <name type="scientific">Actinomadura miaoliensis</name>
    <dbReference type="NCBI Taxonomy" id="430685"/>
    <lineage>
        <taxon>Bacteria</taxon>
        <taxon>Bacillati</taxon>
        <taxon>Actinomycetota</taxon>
        <taxon>Actinomycetes</taxon>
        <taxon>Streptosporangiales</taxon>
        <taxon>Thermomonosporaceae</taxon>
        <taxon>Actinomadura</taxon>
    </lineage>
</organism>
<evidence type="ECO:0000313" key="3">
    <source>
        <dbReference type="Proteomes" id="UP001500683"/>
    </source>
</evidence>
<feature type="domain" description="Isochorismatase-like" evidence="1">
    <location>
        <begin position="12"/>
        <end position="162"/>
    </location>
</feature>
<dbReference type="InterPro" id="IPR000868">
    <property type="entry name" value="Isochorismatase-like_dom"/>
</dbReference>
<protein>
    <submittedName>
        <fullName evidence="2">Hydrolase</fullName>
    </submittedName>
</protein>
<gene>
    <name evidence="2" type="ORF">GCM10022214_52100</name>
</gene>
<dbReference type="Pfam" id="PF00857">
    <property type="entry name" value="Isochorismatase"/>
    <property type="match status" value="1"/>
</dbReference>
<dbReference type="Proteomes" id="UP001500683">
    <property type="component" value="Unassembled WGS sequence"/>
</dbReference>
<keyword evidence="2" id="KW-0378">Hydrolase</keyword>
<reference evidence="3" key="1">
    <citation type="journal article" date="2019" name="Int. J. Syst. Evol. Microbiol.">
        <title>The Global Catalogue of Microorganisms (GCM) 10K type strain sequencing project: providing services to taxonomists for standard genome sequencing and annotation.</title>
        <authorList>
            <consortium name="The Broad Institute Genomics Platform"/>
            <consortium name="The Broad Institute Genome Sequencing Center for Infectious Disease"/>
            <person name="Wu L."/>
            <person name="Ma J."/>
        </authorList>
    </citation>
    <scope>NUCLEOTIDE SEQUENCE [LARGE SCALE GENOMIC DNA]</scope>
    <source>
        <strain evidence="3">JCM 16702</strain>
    </source>
</reference>
<name>A0ABP7WC98_9ACTN</name>
<dbReference type="InterPro" id="IPR053152">
    <property type="entry name" value="Hydrolase_YcaC-like"/>
</dbReference>
<dbReference type="SUPFAM" id="SSF52499">
    <property type="entry name" value="Isochorismatase-like hydrolases"/>
    <property type="match status" value="1"/>
</dbReference>
<dbReference type="GO" id="GO:0016787">
    <property type="term" value="F:hydrolase activity"/>
    <property type="evidence" value="ECO:0007669"/>
    <property type="project" value="UniProtKB-KW"/>
</dbReference>
<dbReference type="InterPro" id="IPR036380">
    <property type="entry name" value="Isochorismatase-like_sf"/>
</dbReference>
<sequence length="214" mass="22666">MDLEPLSPDNAAVVLVDYAVGFANLLRSHDLREHIANAVGLAKTAKLYGSGLVVTNGEASKPSGPLYPELLVAIGDHPVIERSTAFNSFLDPDFAEAVRATGRRKLIIGGIATDGCVLQTVLGALREGYEPYVVVDASASLSREAHDAAVQRMVMAGVAPVTWWSVAAEFQLQPRFADAPYRAQLMAEFQPAMTMAGRTFFAGAAHGRPAAATA</sequence>
<comment type="caution">
    <text evidence="2">The sequence shown here is derived from an EMBL/GenBank/DDBJ whole genome shotgun (WGS) entry which is preliminary data.</text>
</comment>
<dbReference type="PANTHER" id="PTHR43559:SF1">
    <property type="entry name" value="HYDROLASE"/>
    <property type="match status" value="1"/>
</dbReference>
<dbReference type="Gene3D" id="3.40.50.850">
    <property type="entry name" value="Isochorismatase-like"/>
    <property type="match status" value="1"/>
</dbReference>